<feature type="domain" description="Glycosyltransferase subfamily 4-like N-terminal" evidence="1">
    <location>
        <begin position="29"/>
        <end position="180"/>
    </location>
</feature>
<dbReference type="RefSeq" id="WP_160586516.1">
    <property type="nucleotide sequence ID" value="NZ_BMHN01000001.1"/>
</dbReference>
<accession>A0A845Q7L2</accession>
<evidence type="ECO:0000313" key="2">
    <source>
        <dbReference type="EMBL" id="NBG94414.1"/>
    </source>
</evidence>
<evidence type="ECO:0000313" key="3">
    <source>
        <dbReference type="Proteomes" id="UP000470384"/>
    </source>
</evidence>
<dbReference type="Gene3D" id="3.40.50.2000">
    <property type="entry name" value="Glycogen Phosphorylase B"/>
    <property type="match status" value="2"/>
</dbReference>
<dbReference type="OrthoDB" id="9790710at2"/>
<dbReference type="SUPFAM" id="SSF53756">
    <property type="entry name" value="UDP-Glycosyltransferase/glycogen phosphorylase"/>
    <property type="match status" value="1"/>
</dbReference>
<keyword evidence="3" id="KW-1185">Reference proteome</keyword>
<keyword evidence="2" id="KW-0808">Transferase</keyword>
<dbReference type="PANTHER" id="PTHR12526">
    <property type="entry name" value="GLYCOSYLTRANSFERASE"/>
    <property type="match status" value="1"/>
</dbReference>
<dbReference type="InterPro" id="IPR028098">
    <property type="entry name" value="Glyco_trans_4-like_N"/>
</dbReference>
<dbReference type="EMBL" id="WXYQ01000001">
    <property type="protein sequence ID" value="NBG94414.1"/>
    <property type="molecule type" value="Genomic_DNA"/>
</dbReference>
<dbReference type="Proteomes" id="UP000470384">
    <property type="component" value="Unassembled WGS sequence"/>
</dbReference>
<dbReference type="GeneID" id="300653393"/>
<dbReference type="GO" id="GO:0016757">
    <property type="term" value="F:glycosyltransferase activity"/>
    <property type="evidence" value="ECO:0007669"/>
    <property type="project" value="UniProtKB-ARBA"/>
</dbReference>
<dbReference type="PANTHER" id="PTHR12526:SF638">
    <property type="entry name" value="SPORE COAT PROTEIN SA"/>
    <property type="match status" value="1"/>
</dbReference>
<sequence>MTRRSLLMVANQLDSFFNHRLPQAIGAIDDGFDVHVAMDEADAACCRAAALGLEGLTFHHLPLARGFGNPLAELESLSALHRLVRHLRPGVVHAYTLKPVLYAGLITRRTGTPLAASVTGVGSFFLGTSARDKLIQSALLPALRIALAGRRACRVIVQNPDDRNLVTGPLAVSPTNTRLIRGSGVDIAIFTPASPPPNVPPVRVALAARMLADKGVREFVDAARQLQAKGLEAEFILAGGLDPANRSAITEDEINSWTQEGVVTWTGHVTDMAALNRSAHIACLPSYREGLPKSLLEAAACALPIVTTDVPGCRDAIVEGDTGLLVPARSTAPLADALARLITDADLRHRMGRAGRAYVEAGLSVDAVVSQTLNVYGELLNA</sequence>
<name>A0A845Q7L2_9HYPH</name>
<dbReference type="Pfam" id="PF13579">
    <property type="entry name" value="Glyco_trans_4_4"/>
    <property type="match status" value="1"/>
</dbReference>
<proteinExistence type="predicted"/>
<gene>
    <name evidence="2" type="ORF">GTQ45_01550</name>
</gene>
<comment type="caution">
    <text evidence="2">The sequence shown here is derived from an EMBL/GenBank/DDBJ whole genome shotgun (WGS) entry which is preliminary data.</text>
</comment>
<dbReference type="AlphaFoldDB" id="A0A845Q7L2"/>
<dbReference type="CDD" id="cd03808">
    <property type="entry name" value="GT4_CapM-like"/>
    <property type="match status" value="1"/>
</dbReference>
<dbReference type="Pfam" id="PF13692">
    <property type="entry name" value="Glyco_trans_1_4"/>
    <property type="match status" value="1"/>
</dbReference>
<evidence type="ECO:0000259" key="1">
    <source>
        <dbReference type="Pfam" id="PF13579"/>
    </source>
</evidence>
<organism evidence="2 3">
    <name type="scientific">Pyruvatibacter mobilis</name>
    <dbReference type="NCBI Taxonomy" id="1712261"/>
    <lineage>
        <taxon>Bacteria</taxon>
        <taxon>Pseudomonadati</taxon>
        <taxon>Pseudomonadota</taxon>
        <taxon>Alphaproteobacteria</taxon>
        <taxon>Hyphomicrobiales</taxon>
        <taxon>Parvibaculaceae</taxon>
        <taxon>Pyruvatibacter</taxon>
    </lineage>
</organism>
<reference evidence="2 3" key="1">
    <citation type="journal article" date="2016" name="Int. J. Syst. Evol. Microbiol.">
        <title>Pyruvatibacter mobilis gen. nov., sp. nov., a marine bacterium from the culture broth of Picochlorum sp. 122.</title>
        <authorList>
            <person name="Wang G."/>
            <person name="Tang M."/>
            <person name="Wu H."/>
            <person name="Dai S."/>
            <person name="Li T."/>
            <person name="Chen C."/>
            <person name="He H."/>
            <person name="Fan J."/>
            <person name="Xiang W."/>
            <person name="Li X."/>
        </authorList>
    </citation>
    <scope>NUCLEOTIDE SEQUENCE [LARGE SCALE GENOMIC DNA]</scope>
    <source>
        <strain evidence="2 3">GYP-11</strain>
    </source>
</reference>
<protein>
    <submittedName>
        <fullName evidence="2">Glycosyltransferase</fullName>
    </submittedName>
</protein>